<proteinExistence type="predicted"/>
<name>A0A940MLX8_9RHOB</name>
<comment type="caution">
    <text evidence="2">The sequence shown here is derived from an EMBL/GenBank/DDBJ whole genome shotgun (WGS) entry which is preliminary data.</text>
</comment>
<evidence type="ECO:0000313" key="2">
    <source>
        <dbReference type="EMBL" id="MBP0481779.1"/>
    </source>
</evidence>
<gene>
    <name evidence="2" type="ORF">J5474_04645</name>
</gene>
<evidence type="ECO:0000313" key="3">
    <source>
        <dbReference type="Proteomes" id="UP000675940"/>
    </source>
</evidence>
<reference evidence="2" key="1">
    <citation type="submission" date="2021-03" db="EMBL/GenBank/DDBJ databases">
        <title>Sagittula salina sp. nov. strain M10.9X isolated from the marine waste.</title>
        <authorList>
            <person name="Satari L."/>
            <person name="Molina-Menor E."/>
            <person name="Vidal-Verdu A."/>
            <person name="Pascual J."/>
            <person name="Pereto J."/>
            <person name="Porcar M."/>
        </authorList>
    </citation>
    <scope>NUCLEOTIDE SEQUENCE</scope>
    <source>
        <strain evidence="2">M10.9X</strain>
    </source>
</reference>
<sequence length="50" mass="5501">MGLLDDAKEAEPKLPKPPEIKKIEPPRKELPRADGGYGTGGRDLDDEIPF</sequence>
<feature type="region of interest" description="Disordered" evidence="1">
    <location>
        <begin position="1"/>
        <end position="50"/>
    </location>
</feature>
<dbReference type="RefSeq" id="WP_209359642.1">
    <property type="nucleotide sequence ID" value="NZ_JAGISH010000002.1"/>
</dbReference>
<dbReference type="EMBL" id="JAGISH010000002">
    <property type="protein sequence ID" value="MBP0481779.1"/>
    <property type="molecule type" value="Genomic_DNA"/>
</dbReference>
<dbReference type="AlphaFoldDB" id="A0A940MLX8"/>
<evidence type="ECO:0000256" key="1">
    <source>
        <dbReference type="SAM" id="MobiDB-lite"/>
    </source>
</evidence>
<dbReference type="Proteomes" id="UP000675940">
    <property type="component" value="Unassembled WGS sequence"/>
</dbReference>
<feature type="compositionally biased region" description="Basic and acidic residues" evidence="1">
    <location>
        <begin position="1"/>
        <end position="32"/>
    </location>
</feature>
<protein>
    <submittedName>
        <fullName evidence="2">Uncharacterized protein</fullName>
    </submittedName>
</protein>
<accession>A0A940MLX8</accession>
<organism evidence="2 3">
    <name type="scientific">Sagittula salina</name>
    <dbReference type="NCBI Taxonomy" id="2820268"/>
    <lineage>
        <taxon>Bacteria</taxon>
        <taxon>Pseudomonadati</taxon>
        <taxon>Pseudomonadota</taxon>
        <taxon>Alphaproteobacteria</taxon>
        <taxon>Rhodobacterales</taxon>
        <taxon>Roseobacteraceae</taxon>
        <taxon>Sagittula</taxon>
    </lineage>
</organism>
<keyword evidence="3" id="KW-1185">Reference proteome</keyword>